<keyword evidence="1" id="KW-0479">Metal-binding</keyword>
<dbReference type="Pfam" id="PF00172">
    <property type="entry name" value="Zn_clus"/>
    <property type="match status" value="1"/>
</dbReference>
<keyword evidence="6" id="KW-1185">Reference proteome</keyword>
<sequence>MRRRPPSLGPAGDRLSCLVVKIRSRSKLHRVSIACNQCRKRKVRCDVQTPRCQNCLLRGQECVTTDPRRPNGGPVVRQRCSSPYRYQPVRGPTRGRGRNGPDQMQPSQSSPASQTGEPRTPSTVETKNFKCDSWATGAHHETKDVHLAGSCVATEQTDIIINTDESSHNIKYMGSSSLQGLAVFIDLRLGRHGYEPISPLFRYGMRHAEDLHLPLNASIPDLPALEVVDNYTSAFFNAVWPLFPVLDMDAFRSELKDLHELLQLRKPERLEEILSTEHVPLLATAFSVMSIGADEMAGDITEVGSNYLTAAYGFFAHLVASPHLGSVQALVLLSIALRGRGKDGQAWHTIGQAVRISHSIGLHRHLRPHYEQRPERPDDQLRSRVWWSCYAMEKMLQLETGRPAGIMDGDNDLPFPDLSPESDAGGNVHYLAIWVSLARVLGRISEHIYGKPDSAFSLLYETGKLDECLQDWAASVPEGFRPGSEIFTDQGMSSALPDRIVIFCSLQFYQAQITLLRASLILPSRSYDMKIMEFETSLPSRHRLLQSRSTCINASRSIVNLGLELLDRGTYSQLLTPTPVFLATAMLALNILSSPQKRTARSDLELFTAASETCEHHYRRLGQDERFIGVLAALRTRVRDILKANGDTNLTVFRALTFLPHGFHVLN</sequence>
<proteinExistence type="predicted"/>
<dbReference type="AlphaFoldDB" id="A0A9P9RE35"/>
<dbReference type="GO" id="GO:0008270">
    <property type="term" value="F:zinc ion binding"/>
    <property type="evidence" value="ECO:0007669"/>
    <property type="project" value="InterPro"/>
</dbReference>
<evidence type="ECO:0000313" key="6">
    <source>
        <dbReference type="Proteomes" id="UP000736672"/>
    </source>
</evidence>
<accession>A0A9P9RE35</accession>
<gene>
    <name evidence="5" type="ORF">B0J15DRAFT_507644</name>
</gene>
<dbReference type="EMBL" id="JAGTJS010000001">
    <property type="protein sequence ID" value="KAH7276231.1"/>
    <property type="molecule type" value="Genomic_DNA"/>
</dbReference>
<name>A0A9P9RE35_FUSSL</name>
<dbReference type="GO" id="GO:0006351">
    <property type="term" value="P:DNA-templated transcription"/>
    <property type="evidence" value="ECO:0007669"/>
    <property type="project" value="InterPro"/>
</dbReference>
<dbReference type="GO" id="GO:0003677">
    <property type="term" value="F:DNA binding"/>
    <property type="evidence" value="ECO:0007669"/>
    <property type="project" value="InterPro"/>
</dbReference>
<dbReference type="InterPro" id="IPR050987">
    <property type="entry name" value="AtrR-like"/>
</dbReference>
<dbReference type="Proteomes" id="UP000736672">
    <property type="component" value="Unassembled WGS sequence"/>
</dbReference>
<protein>
    <submittedName>
        <fullName evidence="5">Fungal-specific transcription factor domain-containing protein</fullName>
    </submittedName>
</protein>
<evidence type="ECO:0000259" key="4">
    <source>
        <dbReference type="PROSITE" id="PS50048"/>
    </source>
</evidence>
<organism evidence="5 6">
    <name type="scientific">Fusarium solani</name>
    <name type="common">Filamentous fungus</name>
    <dbReference type="NCBI Taxonomy" id="169388"/>
    <lineage>
        <taxon>Eukaryota</taxon>
        <taxon>Fungi</taxon>
        <taxon>Dikarya</taxon>
        <taxon>Ascomycota</taxon>
        <taxon>Pezizomycotina</taxon>
        <taxon>Sordariomycetes</taxon>
        <taxon>Hypocreomycetidae</taxon>
        <taxon>Hypocreales</taxon>
        <taxon>Nectriaceae</taxon>
        <taxon>Fusarium</taxon>
        <taxon>Fusarium solani species complex</taxon>
    </lineage>
</organism>
<dbReference type="SMART" id="SM00066">
    <property type="entry name" value="GAL4"/>
    <property type="match status" value="1"/>
</dbReference>
<feature type="compositionally biased region" description="Low complexity" evidence="3">
    <location>
        <begin position="100"/>
        <end position="114"/>
    </location>
</feature>
<dbReference type="PROSITE" id="PS50048">
    <property type="entry name" value="ZN2_CY6_FUNGAL_2"/>
    <property type="match status" value="1"/>
</dbReference>
<reference evidence="5" key="1">
    <citation type="journal article" date="2021" name="Nat. Commun.">
        <title>Genetic determinants of endophytism in the Arabidopsis root mycobiome.</title>
        <authorList>
            <person name="Mesny F."/>
            <person name="Miyauchi S."/>
            <person name="Thiergart T."/>
            <person name="Pickel B."/>
            <person name="Atanasova L."/>
            <person name="Karlsson M."/>
            <person name="Huettel B."/>
            <person name="Barry K.W."/>
            <person name="Haridas S."/>
            <person name="Chen C."/>
            <person name="Bauer D."/>
            <person name="Andreopoulos W."/>
            <person name="Pangilinan J."/>
            <person name="LaButti K."/>
            <person name="Riley R."/>
            <person name="Lipzen A."/>
            <person name="Clum A."/>
            <person name="Drula E."/>
            <person name="Henrissat B."/>
            <person name="Kohler A."/>
            <person name="Grigoriev I.V."/>
            <person name="Martin F.M."/>
            <person name="Hacquard S."/>
        </authorList>
    </citation>
    <scope>NUCLEOTIDE SEQUENCE</scope>
    <source>
        <strain evidence="5">FSSC 5 MPI-SDFR-AT-0091</strain>
    </source>
</reference>
<dbReference type="InterPro" id="IPR036864">
    <property type="entry name" value="Zn2-C6_fun-type_DNA-bd_sf"/>
</dbReference>
<keyword evidence="2" id="KW-0539">Nucleus</keyword>
<dbReference type="PANTHER" id="PTHR46910">
    <property type="entry name" value="TRANSCRIPTION FACTOR PDR1"/>
    <property type="match status" value="1"/>
</dbReference>
<evidence type="ECO:0000313" key="5">
    <source>
        <dbReference type="EMBL" id="KAH7276231.1"/>
    </source>
</evidence>
<dbReference type="InterPro" id="IPR001138">
    <property type="entry name" value="Zn2Cys6_DnaBD"/>
</dbReference>
<dbReference type="Gene3D" id="4.10.240.10">
    <property type="entry name" value="Zn(2)-C6 fungal-type DNA-binding domain"/>
    <property type="match status" value="1"/>
</dbReference>
<dbReference type="OrthoDB" id="3037908at2759"/>
<dbReference type="CDD" id="cd12148">
    <property type="entry name" value="fungal_TF_MHR"/>
    <property type="match status" value="1"/>
</dbReference>
<dbReference type="InterPro" id="IPR007219">
    <property type="entry name" value="XnlR_reg_dom"/>
</dbReference>
<comment type="caution">
    <text evidence="5">The sequence shown here is derived from an EMBL/GenBank/DDBJ whole genome shotgun (WGS) entry which is preliminary data.</text>
</comment>
<dbReference type="GO" id="GO:0000981">
    <property type="term" value="F:DNA-binding transcription factor activity, RNA polymerase II-specific"/>
    <property type="evidence" value="ECO:0007669"/>
    <property type="project" value="InterPro"/>
</dbReference>
<dbReference type="Pfam" id="PF04082">
    <property type="entry name" value="Fungal_trans"/>
    <property type="match status" value="1"/>
</dbReference>
<feature type="compositionally biased region" description="Polar residues" evidence="3">
    <location>
        <begin position="115"/>
        <end position="126"/>
    </location>
</feature>
<dbReference type="SMART" id="SM00906">
    <property type="entry name" value="Fungal_trans"/>
    <property type="match status" value="1"/>
</dbReference>
<dbReference type="SUPFAM" id="SSF57701">
    <property type="entry name" value="Zn2/Cys6 DNA-binding domain"/>
    <property type="match status" value="1"/>
</dbReference>
<evidence type="ECO:0000256" key="3">
    <source>
        <dbReference type="SAM" id="MobiDB-lite"/>
    </source>
</evidence>
<feature type="domain" description="Zn(2)-C6 fungal-type" evidence="4">
    <location>
        <begin position="34"/>
        <end position="64"/>
    </location>
</feature>
<dbReference type="PANTHER" id="PTHR46910:SF1">
    <property type="entry name" value="MISCELLANEOUS ZN(II)2CYS6 TRANSCRIPTION FACTOR (EUROFUNG)-RELATED"/>
    <property type="match status" value="1"/>
</dbReference>
<evidence type="ECO:0000256" key="1">
    <source>
        <dbReference type="ARBA" id="ARBA00022723"/>
    </source>
</evidence>
<dbReference type="PROSITE" id="PS00463">
    <property type="entry name" value="ZN2_CY6_FUNGAL_1"/>
    <property type="match status" value="1"/>
</dbReference>
<dbReference type="CDD" id="cd00067">
    <property type="entry name" value="GAL4"/>
    <property type="match status" value="1"/>
</dbReference>
<evidence type="ECO:0000256" key="2">
    <source>
        <dbReference type="ARBA" id="ARBA00023242"/>
    </source>
</evidence>
<feature type="region of interest" description="Disordered" evidence="3">
    <location>
        <begin position="66"/>
        <end position="128"/>
    </location>
</feature>